<dbReference type="Proteomes" id="UP001240639">
    <property type="component" value="Unassembled WGS sequence"/>
</dbReference>
<sequence length="57" mass="6814">MTARMFRLMLMHQRIDERLRLELRKRAPDLGEFTRLQLLRSRAKRLLGRLALRAAPA</sequence>
<evidence type="ECO:0000313" key="1">
    <source>
        <dbReference type="EMBL" id="MDP4575445.1"/>
    </source>
</evidence>
<evidence type="ECO:0000313" key="2">
    <source>
        <dbReference type="Proteomes" id="UP001240639"/>
    </source>
</evidence>
<keyword evidence="2" id="KW-1185">Reference proteome</keyword>
<evidence type="ECO:0008006" key="3">
    <source>
        <dbReference type="Google" id="ProtNLM"/>
    </source>
</evidence>
<protein>
    <recommendedName>
        <fullName evidence="3">DUF465 domain-containing protein</fullName>
    </recommendedName>
</protein>
<accession>A0ABT9HQN8</accession>
<dbReference type="EMBL" id="JAVAIM010000001">
    <property type="protein sequence ID" value="MDP4575445.1"/>
    <property type="molecule type" value="Genomic_DNA"/>
</dbReference>
<reference evidence="1 2" key="1">
    <citation type="submission" date="2023-08" db="EMBL/GenBank/DDBJ databases">
        <title>genomic of G39.</title>
        <authorList>
            <person name="Wang Y."/>
        </authorList>
    </citation>
    <scope>NUCLEOTIDE SEQUENCE [LARGE SCALE GENOMIC DNA]</scope>
    <source>
        <strain evidence="1 2">G39</strain>
    </source>
</reference>
<name>A0ABT9HQN8_9SPHN</name>
<comment type="caution">
    <text evidence="1">The sequence shown here is derived from an EMBL/GenBank/DDBJ whole genome shotgun (WGS) entry which is preliminary data.</text>
</comment>
<proteinExistence type="predicted"/>
<dbReference type="RefSeq" id="WP_305932747.1">
    <property type="nucleotide sequence ID" value="NZ_JAVAIM010000001.1"/>
</dbReference>
<organism evidence="1 2">
    <name type="scientific">Qipengyuania profundimaris</name>
    <dbReference type="NCBI Taxonomy" id="3067652"/>
    <lineage>
        <taxon>Bacteria</taxon>
        <taxon>Pseudomonadati</taxon>
        <taxon>Pseudomonadota</taxon>
        <taxon>Alphaproteobacteria</taxon>
        <taxon>Sphingomonadales</taxon>
        <taxon>Erythrobacteraceae</taxon>
        <taxon>Qipengyuania</taxon>
    </lineage>
</organism>
<gene>
    <name evidence="1" type="ORF">Q9K02_09885</name>
</gene>